<feature type="domain" description="UvrD-like helicase C-terminal" evidence="3">
    <location>
        <begin position="426"/>
        <end position="476"/>
    </location>
</feature>
<dbReference type="InterPro" id="IPR050534">
    <property type="entry name" value="Coronavir_polyprotein_1ab"/>
</dbReference>
<proteinExistence type="predicted"/>
<evidence type="ECO:0000259" key="4">
    <source>
        <dbReference type="Pfam" id="PF22721"/>
    </source>
</evidence>
<name>A0A4S3KLD7_9GAMM</name>
<dbReference type="SUPFAM" id="SSF52540">
    <property type="entry name" value="P-loop containing nucleoside triphosphate hydrolases"/>
    <property type="match status" value="2"/>
</dbReference>
<dbReference type="PANTHER" id="PTHR43788:SF6">
    <property type="entry name" value="DNA HELICASE B"/>
    <property type="match status" value="1"/>
</dbReference>
<dbReference type="Pfam" id="PF22721">
    <property type="entry name" value="TBP-TOTE"/>
    <property type="match status" value="2"/>
</dbReference>
<feature type="domain" description="TATA-binding-like protein" evidence="4">
    <location>
        <begin position="612"/>
        <end position="689"/>
    </location>
</feature>
<gene>
    <name evidence="5" type="ORF">B1991_01815</name>
</gene>
<dbReference type="EMBL" id="MWIO01000006">
    <property type="protein sequence ID" value="THD09667.1"/>
    <property type="molecule type" value="Genomic_DNA"/>
</dbReference>
<keyword evidence="1" id="KW-0547">Nucleotide-binding</keyword>
<dbReference type="GO" id="GO:0005524">
    <property type="term" value="F:ATP binding"/>
    <property type="evidence" value="ECO:0007669"/>
    <property type="project" value="UniProtKB-KW"/>
</dbReference>
<dbReference type="Pfam" id="PF13604">
    <property type="entry name" value="AAA_30"/>
    <property type="match status" value="1"/>
</dbReference>
<feature type="domain" description="TATA-binding-like protein" evidence="4">
    <location>
        <begin position="528"/>
        <end position="595"/>
    </location>
</feature>
<evidence type="ECO:0000313" key="6">
    <source>
        <dbReference type="Proteomes" id="UP000306317"/>
    </source>
</evidence>
<dbReference type="GO" id="GO:0003678">
    <property type="term" value="F:DNA helicase activity"/>
    <property type="evidence" value="ECO:0007669"/>
    <property type="project" value="UniProtKB-ARBA"/>
</dbReference>
<evidence type="ECO:0000259" key="3">
    <source>
        <dbReference type="Pfam" id="PF13538"/>
    </source>
</evidence>
<keyword evidence="6" id="KW-1185">Reference proteome</keyword>
<dbReference type="Gene3D" id="3.40.50.300">
    <property type="entry name" value="P-loop containing nucleotide triphosphate hydrolases"/>
    <property type="match status" value="2"/>
</dbReference>
<dbReference type="Pfam" id="PF13538">
    <property type="entry name" value="UvrD_C_2"/>
    <property type="match status" value="1"/>
</dbReference>
<evidence type="ECO:0000256" key="1">
    <source>
        <dbReference type="ARBA" id="ARBA00022741"/>
    </source>
</evidence>
<comment type="caution">
    <text evidence="5">The sequence shown here is derived from an EMBL/GenBank/DDBJ whole genome shotgun (WGS) entry which is preliminary data.</text>
</comment>
<keyword evidence="2" id="KW-0067">ATP-binding</keyword>
<protein>
    <submittedName>
        <fullName evidence="5">Uncharacterized protein</fullName>
    </submittedName>
</protein>
<sequence>MELNREQIEALKAVQVFLRDDALNAFILRGSAGTGKTTLIAKLVGALAEMNLSCQLLAPTGRAARIMGNKVRAIVGETGYESRTIHSAIYSLKQVEVNEEAESANDPGLRMIFPLRSDEPGVSLFVVDESSMVGDKEAKGDLVRFGSGRLLMDLVTFSRARRPGRGGDQLAKLLFVGDAVQLPPVGETFSPALSEQYLKEEFGLRVAAFELKTVMRQAQGSAILDRATALRDAVTAESYNEFSLQSDQQDIRQADMAGALELILHGIKSKESTVAVVHSNAAALDYNRSIRQRRWGDAELVVQTGDTLLVNKNSPATRLSNGDLIRVMRVGNAERVAVSIRGGFRPELRFRDVAVAFRAADGQVVQRDCWILENLLDSPHRELGPVEVRALLVHFRQRHPNLHPKSDEFRATIRDDPYFGALQVKYGYAMTCHKAQGGEWDTAIVDFSAMMGTRNATFFRWAYTAITRARKTLVVVNPPNFSATSAIVWAAAGQTSSAPAQPGLEEIKVDPDWDRFSFSAGIAPLMVIHQQLRSVWRAQGIEVDQLQHLQYQERYTLSRDGKRAIVQYYYDGKYRVGKAGPVPNASSDRELAEDALTSMQSLGRGGSPGQLEPFISEFLVKLDAALVGSAIRRNACESLPYRLRVGVTDGLRRGKIDFSYNGKSTWTMAQEVGGPGSSQGLYEEVQNLMAETGESE</sequence>
<evidence type="ECO:0000256" key="2">
    <source>
        <dbReference type="ARBA" id="ARBA00022840"/>
    </source>
</evidence>
<dbReference type="Proteomes" id="UP000306317">
    <property type="component" value="Unassembled WGS sequence"/>
</dbReference>
<accession>A0A4S3KLD7</accession>
<dbReference type="CDD" id="cd18809">
    <property type="entry name" value="SF1_C_RecD"/>
    <property type="match status" value="1"/>
</dbReference>
<dbReference type="AlphaFoldDB" id="A0A4S3KLD7"/>
<dbReference type="PANTHER" id="PTHR43788">
    <property type="entry name" value="DNA2/NAM7 HELICASE FAMILY MEMBER"/>
    <property type="match status" value="1"/>
</dbReference>
<dbReference type="InterPro" id="IPR027417">
    <property type="entry name" value="P-loop_NTPase"/>
</dbReference>
<reference evidence="5 6" key="1">
    <citation type="submission" date="2017-02" db="EMBL/GenBank/DDBJ databases">
        <title>Whole genome sequencing of Rhodanobacter lindaniclasticus DSM 17932.</title>
        <authorList>
            <person name="Kumar S."/>
            <person name="Patil P."/>
            <person name="Patil P.B."/>
        </authorList>
    </citation>
    <scope>NUCLEOTIDE SEQUENCE [LARGE SCALE GENOMIC DNA]</scope>
    <source>
        <strain evidence="5 6">DSM 17932</strain>
    </source>
</reference>
<dbReference type="InterPro" id="IPR054572">
    <property type="entry name" value="TBP-TOTE"/>
</dbReference>
<dbReference type="InterPro" id="IPR027785">
    <property type="entry name" value="UvrD-like_helicase_C"/>
</dbReference>
<evidence type="ECO:0000313" key="5">
    <source>
        <dbReference type="EMBL" id="THD09667.1"/>
    </source>
</evidence>
<organism evidence="5 6">
    <name type="scientific">Rhodanobacter lindaniclasticus</name>
    <dbReference type="NCBI Taxonomy" id="75310"/>
    <lineage>
        <taxon>Bacteria</taxon>
        <taxon>Pseudomonadati</taxon>
        <taxon>Pseudomonadota</taxon>
        <taxon>Gammaproteobacteria</taxon>
        <taxon>Lysobacterales</taxon>
        <taxon>Rhodanobacteraceae</taxon>
        <taxon>Rhodanobacter</taxon>
    </lineage>
</organism>